<dbReference type="InterPro" id="IPR021109">
    <property type="entry name" value="Peptidase_aspartic_dom_sf"/>
</dbReference>
<evidence type="ECO:0000313" key="5">
    <source>
        <dbReference type="EMBL" id="KAI5065286.1"/>
    </source>
</evidence>
<dbReference type="InterPro" id="IPR001461">
    <property type="entry name" value="Aspartic_peptidase_A1"/>
</dbReference>
<comment type="similarity">
    <text evidence="1">Belongs to the peptidase A1 family.</text>
</comment>
<accession>A0A9D4UC42</accession>
<evidence type="ECO:0000256" key="3">
    <source>
        <dbReference type="SAM" id="SignalP"/>
    </source>
</evidence>
<feature type="signal peptide" evidence="3">
    <location>
        <begin position="1"/>
        <end position="18"/>
    </location>
</feature>
<sequence length="489" mass="52410">MLSCSLLALAIFTSGAPAISLQAVNKRPVRLGVSHIFDAHSPLRPAGCDDDCASRLRMKRIGEAREARRRMYDAAVRARRASLHSNDSVVANATSTGGRLDSIPWGEVNTGFFSGGQVSEYYVELSIGSTSQPVLMSIDTGSDLAWVQCQPCEQCYAQSFPIFDPKQSPGFVMTNNQDSYCNSVQAIETIGRGADDSLCEYQSGYADGTSTFGYIAKDQFNFWDAGAGSDGVTVSVPGVGFGCGTKNTYGVQTVVSGVLGLGFGRALSMGEQFLALNGVSPAFAFCFAPIFSDPNSGWLMFGDGALPPSDYPSTPLLQDDGFIVYFYVELVDFVIGDQRVGVPADVFDINSDETGGVIVDVGDIVSIITTDAYAPFRAAWINAVIDILGEPGVPGPDGLDTCWDYPNVVGLPSIGFLFSNGNVLRLSPEATQLIFIDDNNVRRMCWPFLEKSEESSTFASMVIGAVSLHSTEVIFDTENNVFAWNPGQC</sequence>
<dbReference type="InterPro" id="IPR032799">
    <property type="entry name" value="TAXi_C"/>
</dbReference>
<reference evidence="5" key="1">
    <citation type="submission" date="2021-01" db="EMBL/GenBank/DDBJ databases">
        <title>Adiantum capillus-veneris genome.</title>
        <authorList>
            <person name="Fang Y."/>
            <person name="Liao Q."/>
        </authorList>
    </citation>
    <scope>NUCLEOTIDE SEQUENCE</scope>
    <source>
        <strain evidence="5">H3</strain>
        <tissue evidence="5">Leaf</tissue>
    </source>
</reference>
<feature type="active site" evidence="2">
    <location>
        <position position="139"/>
    </location>
</feature>
<keyword evidence="6" id="KW-1185">Reference proteome</keyword>
<dbReference type="PROSITE" id="PS51767">
    <property type="entry name" value="PEPTIDASE_A1"/>
    <property type="match status" value="1"/>
</dbReference>
<name>A0A9D4UC42_ADICA</name>
<dbReference type="InterPro" id="IPR033121">
    <property type="entry name" value="PEPTIDASE_A1"/>
</dbReference>
<gene>
    <name evidence="5" type="ORF">GOP47_0019981</name>
</gene>
<dbReference type="GO" id="GO:0006508">
    <property type="term" value="P:proteolysis"/>
    <property type="evidence" value="ECO:0007669"/>
    <property type="project" value="InterPro"/>
</dbReference>
<dbReference type="AlphaFoldDB" id="A0A9D4UC42"/>
<dbReference type="Pfam" id="PF14543">
    <property type="entry name" value="TAXi_N"/>
    <property type="match status" value="1"/>
</dbReference>
<dbReference type="InterPro" id="IPR032861">
    <property type="entry name" value="TAXi_N"/>
</dbReference>
<dbReference type="Pfam" id="PF14541">
    <property type="entry name" value="TAXi_C"/>
    <property type="match status" value="1"/>
</dbReference>
<feature type="domain" description="Peptidase A1" evidence="4">
    <location>
        <begin position="121"/>
        <end position="485"/>
    </location>
</feature>
<evidence type="ECO:0000256" key="2">
    <source>
        <dbReference type="PIRSR" id="PIRSR601461-1"/>
    </source>
</evidence>
<evidence type="ECO:0000256" key="1">
    <source>
        <dbReference type="ARBA" id="ARBA00007447"/>
    </source>
</evidence>
<dbReference type="PANTHER" id="PTHR13683:SF276">
    <property type="entry name" value="OS04G0535200 PROTEIN"/>
    <property type="match status" value="1"/>
</dbReference>
<dbReference type="OrthoDB" id="1899619at2759"/>
<dbReference type="PANTHER" id="PTHR13683">
    <property type="entry name" value="ASPARTYL PROTEASES"/>
    <property type="match status" value="1"/>
</dbReference>
<protein>
    <recommendedName>
        <fullName evidence="4">Peptidase A1 domain-containing protein</fullName>
    </recommendedName>
</protein>
<dbReference type="Gene3D" id="2.40.70.10">
    <property type="entry name" value="Acid Proteases"/>
    <property type="match status" value="2"/>
</dbReference>
<evidence type="ECO:0000313" key="6">
    <source>
        <dbReference type="Proteomes" id="UP000886520"/>
    </source>
</evidence>
<dbReference type="Proteomes" id="UP000886520">
    <property type="component" value="Chromosome 19"/>
</dbReference>
<dbReference type="GO" id="GO:0004190">
    <property type="term" value="F:aspartic-type endopeptidase activity"/>
    <property type="evidence" value="ECO:0007669"/>
    <property type="project" value="InterPro"/>
</dbReference>
<proteinExistence type="inferred from homology"/>
<feature type="active site" evidence="2">
    <location>
        <position position="360"/>
    </location>
</feature>
<comment type="caution">
    <text evidence="5">The sequence shown here is derived from an EMBL/GenBank/DDBJ whole genome shotgun (WGS) entry which is preliminary data.</text>
</comment>
<dbReference type="SUPFAM" id="SSF50630">
    <property type="entry name" value="Acid proteases"/>
    <property type="match status" value="1"/>
</dbReference>
<dbReference type="EMBL" id="JABFUD020000019">
    <property type="protein sequence ID" value="KAI5065286.1"/>
    <property type="molecule type" value="Genomic_DNA"/>
</dbReference>
<evidence type="ECO:0000259" key="4">
    <source>
        <dbReference type="PROSITE" id="PS51767"/>
    </source>
</evidence>
<organism evidence="5 6">
    <name type="scientific">Adiantum capillus-veneris</name>
    <name type="common">Maidenhair fern</name>
    <dbReference type="NCBI Taxonomy" id="13818"/>
    <lineage>
        <taxon>Eukaryota</taxon>
        <taxon>Viridiplantae</taxon>
        <taxon>Streptophyta</taxon>
        <taxon>Embryophyta</taxon>
        <taxon>Tracheophyta</taxon>
        <taxon>Polypodiopsida</taxon>
        <taxon>Polypodiidae</taxon>
        <taxon>Polypodiales</taxon>
        <taxon>Pteridineae</taxon>
        <taxon>Pteridaceae</taxon>
        <taxon>Vittarioideae</taxon>
        <taxon>Adiantum</taxon>
    </lineage>
</organism>
<keyword evidence="3" id="KW-0732">Signal</keyword>
<feature type="chain" id="PRO_5038756982" description="Peptidase A1 domain-containing protein" evidence="3">
    <location>
        <begin position="19"/>
        <end position="489"/>
    </location>
</feature>